<evidence type="ECO:0000256" key="1">
    <source>
        <dbReference type="ARBA" id="ARBA00005234"/>
    </source>
</evidence>
<dbReference type="PANTHER" id="PTHR33022">
    <property type="entry name" value="DUF1985 DOMAIN-CONTAINING PROTEIN"/>
    <property type="match status" value="1"/>
</dbReference>
<dbReference type="PANTHER" id="PTHR33022:SF26">
    <property type="entry name" value="UBIQUITIN-LIKE PROTEASE FAMILY PROFILE DOMAIN-CONTAINING PROTEIN"/>
    <property type="match status" value="1"/>
</dbReference>
<dbReference type="Proteomes" id="UP000224567">
    <property type="component" value="Unassembled WGS sequence"/>
</dbReference>
<keyword evidence="6" id="KW-1185">Reference proteome</keyword>
<keyword evidence="2" id="KW-0645">Protease</keyword>
<comment type="caution">
    <text evidence="5">The sequence shown here is derived from an EMBL/GenBank/DDBJ whole genome shotgun (WGS) entry which is preliminary data.</text>
</comment>
<evidence type="ECO:0000259" key="4">
    <source>
        <dbReference type="Pfam" id="PF02902"/>
    </source>
</evidence>
<organism evidence="5 6">
    <name type="scientific">Capsicum baccatum</name>
    <name type="common">Peruvian pepper</name>
    <dbReference type="NCBI Taxonomy" id="33114"/>
    <lineage>
        <taxon>Eukaryota</taxon>
        <taxon>Viridiplantae</taxon>
        <taxon>Streptophyta</taxon>
        <taxon>Embryophyta</taxon>
        <taxon>Tracheophyta</taxon>
        <taxon>Spermatophyta</taxon>
        <taxon>Magnoliopsida</taxon>
        <taxon>eudicotyledons</taxon>
        <taxon>Gunneridae</taxon>
        <taxon>Pentapetalae</taxon>
        <taxon>asterids</taxon>
        <taxon>lamiids</taxon>
        <taxon>Solanales</taxon>
        <taxon>Solanaceae</taxon>
        <taxon>Solanoideae</taxon>
        <taxon>Capsiceae</taxon>
        <taxon>Capsicum</taxon>
    </lineage>
</organism>
<evidence type="ECO:0000313" key="6">
    <source>
        <dbReference type="Proteomes" id="UP000224567"/>
    </source>
</evidence>
<reference evidence="5 6" key="1">
    <citation type="journal article" date="2017" name="Genome Biol.">
        <title>New reference genome sequences of hot pepper reveal the massive evolution of plant disease-resistance genes by retroduplication.</title>
        <authorList>
            <person name="Kim S."/>
            <person name="Park J."/>
            <person name="Yeom S.I."/>
            <person name="Kim Y.M."/>
            <person name="Seo E."/>
            <person name="Kim K.T."/>
            <person name="Kim M.S."/>
            <person name="Lee J.M."/>
            <person name="Cheong K."/>
            <person name="Shin H.S."/>
            <person name="Kim S.B."/>
            <person name="Han K."/>
            <person name="Lee J."/>
            <person name="Park M."/>
            <person name="Lee H.A."/>
            <person name="Lee H.Y."/>
            <person name="Lee Y."/>
            <person name="Oh S."/>
            <person name="Lee J.H."/>
            <person name="Choi E."/>
            <person name="Choi E."/>
            <person name="Lee S.E."/>
            <person name="Jeon J."/>
            <person name="Kim H."/>
            <person name="Choi G."/>
            <person name="Song H."/>
            <person name="Lee J."/>
            <person name="Lee S.C."/>
            <person name="Kwon J.K."/>
            <person name="Lee H.Y."/>
            <person name="Koo N."/>
            <person name="Hong Y."/>
            <person name="Kim R.W."/>
            <person name="Kang W.H."/>
            <person name="Huh J.H."/>
            <person name="Kang B.C."/>
            <person name="Yang T.J."/>
            <person name="Lee Y.H."/>
            <person name="Bennetzen J.L."/>
            <person name="Choi D."/>
        </authorList>
    </citation>
    <scope>NUCLEOTIDE SEQUENCE [LARGE SCALE GENOMIC DNA]</scope>
    <source>
        <strain evidence="6">cv. PBC81</strain>
    </source>
</reference>
<protein>
    <recommendedName>
        <fullName evidence="4">Ubiquitin-like protease family profile domain-containing protein</fullName>
    </recommendedName>
</protein>
<dbReference type="InterPro" id="IPR038765">
    <property type="entry name" value="Papain-like_cys_pep_sf"/>
</dbReference>
<gene>
    <name evidence="5" type="ORF">CQW23_22261</name>
</gene>
<evidence type="ECO:0000256" key="3">
    <source>
        <dbReference type="ARBA" id="ARBA00022801"/>
    </source>
</evidence>
<evidence type="ECO:0000256" key="2">
    <source>
        <dbReference type="ARBA" id="ARBA00022670"/>
    </source>
</evidence>
<dbReference type="AlphaFoldDB" id="A0A2G2W0D2"/>
<sequence>MTEYENNSRSVRDIQSMNLVFDEILSFSLGLTQVEDINLWSMNIQLKGVVEDLPQQLSGSLDCGLYMVTYAECLIFGEVVSSVDFDPDRIHTKYASLLWDYSLKKEEVKALNDDEAPMRPPRKIGITEDTEVHDISCVFYFVKVYNS</sequence>
<dbReference type="GO" id="GO:0006508">
    <property type="term" value="P:proteolysis"/>
    <property type="evidence" value="ECO:0007669"/>
    <property type="project" value="UniProtKB-KW"/>
</dbReference>
<dbReference type="EMBL" id="MLFT02000009">
    <property type="protein sequence ID" value="PHT38688.1"/>
    <property type="molecule type" value="Genomic_DNA"/>
</dbReference>
<name>A0A2G2W0D2_CAPBA</name>
<accession>A0A2G2W0D2</accession>
<dbReference type="Gene3D" id="3.40.395.10">
    <property type="entry name" value="Adenoviral Proteinase, Chain A"/>
    <property type="match status" value="1"/>
</dbReference>
<dbReference type="SUPFAM" id="SSF54001">
    <property type="entry name" value="Cysteine proteinases"/>
    <property type="match status" value="1"/>
</dbReference>
<dbReference type="OrthoDB" id="1305603at2759"/>
<reference evidence="6" key="2">
    <citation type="journal article" date="2017" name="J. Anim. Genet.">
        <title>Multiple reference genome sequences of hot pepper reveal the massive evolution of plant disease resistance genes by retroduplication.</title>
        <authorList>
            <person name="Kim S."/>
            <person name="Park J."/>
            <person name="Yeom S.-I."/>
            <person name="Kim Y.-M."/>
            <person name="Seo E."/>
            <person name="Kim K.-T."/>
            <person name="Kim M.-S."/>
            <person name="Lee J.M."/>
            <person name="Cheong K."/>
            <person name="Shin H.-S."/>
            <person name="Kim S.-B."/>
            <person name="Han K."/>
            <person name="Lee J."/>
            <person name="Park M."/>
            <person name="Lee H.-A."/>
            <person name="Lee H.-Y."/>
            <person name="Lee Y."/>
            <person name="Oh S."/>
            <person name="Lee J.H."/>
            <person name="Choi E."/>
            <person name="Choi E."/>
            <person name="Lee S.E."/>
            <person name="Jeon J."/>
            <person name="Kim H."/>
            <person name="Choi G."/>
            <person name="Song H."/>
            <person name="Lee J."/>
            <person name="Lee S.-C."/>
            <person name="Kwon J.-K."/>
            <person name="Lee H.-Y."/>
            <person name="Koo N."/>
            <person name="Hong Y."/>
            <person name="Kim R.W."/>
            <person name="Kang W.-H."/>
            <person name="Huh J.H."/>
            <person name="Kang B.-C."/>
            <person name="Yang T.-J."/>
            <person name="Lee Y.-H."/>
            <person name="Bennetzen J.L."/>
            <person name="Choi D."/>
        </authorList>
    </citation>
    <scope>NUCLEOTIDE SEQUENCE [LARGE SCALE GENOMIC DNA]</scope>
    <source>
        <strain evidence="6">cv. PBC81</strain>
    </source>
</reference>
<comment type="similarity">
    <text evidence="1">Belongs to the peptidase C48 family.</text>
</comment>
<evidence type="ECO:0000313" key="5">
    <source>
        <dbReference type="EMBL" id="PHT38688.1"/>
    </source>
</evidence>
<feature type="domain" description="Ubiquitin-like protease family profile" evidence="4">
    <location>
        <begin position="49"/>
        <end position="95"/>
    </location>
</feature>
<proteinExistence type="inferred from homology"/>
<keyword evidence="3" id="KW-0378">Hydrolase</keyword>
<dbReference type="Pfam" id="PF02902">
    <property type="entry name" value="Peptidase_C48"/>
    <property type="match status" value="1"/>
</dbReference>
<dbReference type="InterPro" id="IPR003653">
    <property type="entry name" value="Peptidase_C48_C"/>
</dbReference>
<dbReference type="GO" id="GO:0008234">
    <property type="term" value="F:cysteine-type peptidase activity"/>
    <property type="evidence" value="ECO:0007669"/>
    <property type="project" value="InterPro"/>
</dbReference>